<dbReference type="RefSeq" id="WP_012825590.1">
    <property type="nucleotide sequence ID" value="NC_013440.1"/>
</dbReference>
<keyword evidence="2" id="KW-1185">Reference proteome</keyword>
<dbReference type="eggNOG" id="ENOG50331CB">
    <property type="taxonomic scope" value="Bacteria"/>
</dbReference>
<accession>D0LIT4</accession>
<dbReference type="AlphaFoldDB" id="D0LIT4"/>
<dbReference type="KEGG" id="hoh:Hoch_0322"/>
<dbReference type="HOGENOM" id="CLU_123350_0_0_7"/>
<proteinExistence type="predicted"/>
<protein>
    <submittedName>
        <fullName evidence="1">Uncharacterized protein</fullName>
    </submittedName>
</protein>
<evidence type="ECO:0000313" key="2">
    <source>
        <dbReference type="Proteomes" id="UP000001880"/>
    </source>
</evidence>
<reference evidence="1 2" key="1">
    <citation type="journal article" date="2010" name="Stand. Genomic Sci.">
        <title>Complete genome sequence of Haliangium ochraceum type strain (SMP-2).</title>
        <authorList>
            <consortium name="US DOE Joint Genome Institute (JGI-PGF)"/>
            <person name="Ivanova N."/>
            <person name="Daum C."/>
            <person name="Lang E."/>
            <person name="Abt B."/>
            <person name="Kopitz M."/>
            <person name="Saunders E."/>
            <person name="Lapidus A."/>
            <person name="Lucas S."/>
            <person name="Glavina Del Rio T."/>
            <person name="Nolan M."/>
            <person name="Tice H."/>
            <person name="Copeland A."/>
            <person name="Cheng J.F."/>
            <person name="Chen F."/>
            <person name="Bruce D."/>
            <person name="Goodwin L."/>
            <person name="Pitluck S."/>
            <person name="Mavromatis K."/>
            <person name="Pati A."/>
            <person name="Mikhailova N."/>
            <person name="Chen A."/>
            <person name="Palaniappan K."/>
            <person name="Land M."/>
            <person name="Hauser L."/>
            <person name="Chang Y.J."/>
            <person name="Jeffries C.D."/>
            <person name="Detter J.C."/>
            <person name="Brettin T."/>
            <person name="Rohde M."/>
            <person name="Goker M."/>
            <person name="Bristow J."/>
            <person name="Markowitz V."/>
            <person name="Eisen J.A."/>
            <person name="Hugenholtz P."/>
            <person name="Kyrpides N.C."/>
            <person name="Klenk H.P."/>
        </authorList>
    </citation>
    <scope>NUCLEOTIDE SEQUENCE [LARGE SCALE GENOMIC DNA]</scope>
    <source>
        <strain evidence="2">DSM 14365 / CIP 107738 / JCM 11303 / AJ 13395 / SMP-2</strain>
    </source>
</reference>
<gene>
    <name evidence="1" type="ordered locus">Hoch_0322</name>
</gene>
<dbReference type="EMBL" id="CP001804">
    <property type="protein sequence ID" value="ACY12963.1"/>
    <property type="molecule type" value="Genomic_DNA"/>
</dbReference>
<dbReference type="Proteomes" id="UP000001880">
    <property type="component" value="Chromosome"/>
</dbReference>
<dbReference type="STRING" id="502025.Hoch_0322"/>
<organism evidence="1 2">
    <name type="scientific">Haliangium ochraceum (strain DSM 14365 / JCM 11303 / SMP-2)</name>
    <dbReference type="NCBI Taxonomy" id="502025"/>
    <lineage>
        <taxon>Bacteria</taxon>
        <taxon>Pseudomonadati</taxon>
        <taxon>Myxococcota</taxon>
        <taxon>Polyangia</taxon>
        <taxon>Haliangiales</taxon>
        <taxon>Kofleriaceae</taxon>
        <taxon>Haliangium</taxon>
    </lineage>
</organism>
<evidence type="ECO:0000313" key="1">
    <source>
        <dbReference type="EMBL" id="ACY12963.1"/>
    </source>
</evidence>
<sequence>MASRVWAYLASALLIGAMCVPFSWPLHRDSFPLSNYPMFSRPLPDPSVTITYALGIEPGGARHHLPPKLVANEEVLQARAVLARAAAAGAGPVSALCRRIAERVAARVAAAGADSEYAGVREVRIVTGSHDAVAFLTGEDLLGDEREHGACPVIVAAKEGP</sequence>
<name>D0LIT4_HALO1</name>